<comment type="caution">
    <text evidence="1">The sequence shown here is derived from an EMBL/GenBank/DDBJ whole genome shotgun (WGS) entry which is preliminary data.</text>
</comment>
<dbReference type="RefSeq" id="WP_301663116.1">
    <property type="nucleotide sequence ID" value="NZ_VCYH01000002.1"/>
</dbReference>
<proteinExistence type="predicted"/>
<sequence>MRTLAAALSGEEDRYSAECPVVAAAGRGLTVAGSSCRNSPDRIRARRRILRPRAEKCRNRWRIAFRRSGPAALSVMSTLLDPFA</sequence>
<name>A0ABT8M7X4_9EURY</name>
<evidence type="ECO:0000313" key="2">
    <source>
        <dbReference type="Proteomes" id="UP001168338"/>
    </source>
</evidence>
<reference evidence="1" key="1">
    <citation type="submission" date="2019-05" db="EMBL/GenBank/DDBJ databases">
        <title>Methanoculleus sp. FWC-SCC1, a methanogenic archaeon isolated from deep marine cold seep.</title>
        <authorList>
            <person name="Chen Y.-W."/>
            <person name="Chen S.-C."/>
            <person name="Teng N.-H."/>
            <person name="Lai M.-C."/>
        </authorList>
    </citation>
    <scope>NUCLEOTIDE SEQUENCE</scope>
    <source>
        <strain evidence="1">FWC-SCC1</strain>
    </source>
</reference>
<gene>
    <name evidence="1" type="ORF">FGU65_03850</name>
</gene>
<dbReference type="Proteomes" id="UP001168338">
    <property type="component" value="Unassembled WGS sequence"/>
</dbReference>
<keyword evidence="2" id="KW-1185">Reference proteome</keyword>
<protein>
    <submittedName>
        <fullName evidence="1">Uncharacterized protein</fullName>
    </submittedName>
</protein>
<evidence type="ECO:0000313" key="1">
    <source>
        <dbReference type="EMBL" id="MDN7024032.1"/>
    </source>
</evidence>
<dbReference type="EMBL" id="VCYH01000002">
    <property type="protein sequence ID" value="MDN7024032.1"/>
    <property type="molecule type" value="Genomic_DNA"/>
</dbReference>
<accession>A0ABT8M7X4</accession>
<organism evidence="1 2">
    <name type="scientific">Methanoculleus frigidifontis</name>
    <dbReference type="NCBI Taxonomy" id="2584085"/>
    <lineage>
        <taxon>Archaea</taxon>
        <taxon>Methanobacteriati</taxon>
        <taxon>Methanobacteriota</taxon>
        <taxon>Stenosarchaea group</taxon>
        <taxon>Methanomicrobia</taxon>
        <taxon>Methanomicrobiales</taxon>
        <taxon>Methanomicrobiaceae</taxon>
        <taxon>Methanoculleus</taxon>
    </lineage>
</organism>